<dbReference type="SUPFAM" id="SSF53218">
    <property type="entry name" value="Molybdenum cofactor biosynthesis proteins"/>
    <property type="match status" value="2"/>
</dbReference>
<dbReference type="SMART" id="SM00852">
    <property type="entry name" value="MoCF_biosynth"/>
    <property type="match status" value="2"/>
</dbReference>
<feature type="domain" description="MoaB/Mog" evidence="8">
    <location>
        <begin position="410"/>
        <end position="576"/>
    </location>
</feature>
<dbReference type="GO" id="GO:0061599">
    <property type="term" value="F:molybdopterin molybdotransferase activity"/>
    <property type="evidence" value="ECO:0007669"/>
    <property type="project" value="UniProtKB-UniRule"/>
</dbReference>
<dbReference type="InterPro" id="IPR036135">
    <property type="entry name" value="MoeA_linker/N_sf"/>
</dbReference>
<dbReference type="UniPathway" id="UPA00344"/>
<dbReference type="Gene3D" id="3.40.980.10">
    <property type="entry name" value="MoaB/Mog-like domain"/>
    <property type="match status" value="2"/>
</dbReference>
<comment type="catalytic activity">
    <reaction evidence="6">
        <text>adenylyl-molybdopterin + molybdate = Mo-molybdopterin + AMP + H(+)</text>
        <dbReference type="Rhea" id="RHEA:35047"/>
        <dbReference type="ChEBI" id="CHEBI:15378"/>
        <dbReference type="ChEBI" id="CHEBI:36264"/>
        <dbReference type="ChEBI" id="CHEBI:62727"/>
        <dbReference type="ChEBI" id="CHEBI:71302"/>
        <dbReference type="ChEBI" id="CHEBI:456215"/>
    </reaction>
</comment>
<comment type="catalytic activity">
    <reaction evidence="6">
        <text>molybdopterin + ATP + H(+) = adenylyl-molybdopterin + diphosphate</text>
        <dbReference type="Rhea" id="RHEA:31331"/>
        <dbReference type="ChEBI" id="CHEBI:15378"/>
        <dbReference type="ChEBI" id="CHEBI:30616"/>
        <dbReference type="ChEBI" id="CHEBI:33019"/>
        <dbReference type="ChEBI" id="CHEBI:58698"/>
        <dbReference type="ChEBI" id="CHEBI:62727"/>
    </reaction>
</comment>
<feature type="compositionally biased region" description="Basic and acidic residues" evidence="7">
    <location>
        <begin position="190"/>
        <end position="201"/>
    </location>
</feature>
<comment type="caution">
    <text evidence="9">The sequence shown here is derived from an EMBL/GenBank/DDBJ whole genome shotgun (WGS) entry which is preliminary data.</text>
</comment>
<dbReference type="EC" id="2.7.7.75" evidence="4"/>
<dbReference type="InterPro" id="IPR001453">
    <property type="entry name" value="MoaB/Mog_dom"/>
</dbReference>
<keyword evidence="5 6" id="KW-0501">Molybdenum cofactor biosynthesis</keyword>
<keyword evidence="6" id="KW-0479">Metal-binding</keyword>
<sequence length="692" mass="73917">MEPKRKTAILIISDTASEDPTLDRTAGALAPILAREGKWEPPAIRIVPNNISQIQQAVCDWSDGSYWYDLVLLSSTTGFGVKDNTPEAVTTLIHRHVPNLFHDMVAETLKVTPSTKIARPIGGIREKSLIITLPGYPKGAMENLEAVLKLLPHAFLQNSRLLHTSGIKRVQNETGVTISPQLQHHHQHAHDHGIQKEHISPSDKSQSKPKGVAEGTDRRCPNYARPMASVEEALRIISERTPASTEVDTPVTTSIIGSVIAEDIYAAELVPAYRSSIIDGYAITVEEGKSTKGVFLIASFAHGKVSGALDPLKPRTVARVTVGAPLPPNANAVVMVEDTASSTIDGQEEAVVEILADDIVPGENVREPGSDIGLNSKILARGDLISPAEIGLLAATGTRTVKIFKKPRVGVLSIGDELVEHSDPCTLVGGQIRDSNRPSLLSCLASWGFETVDLGIARDPSSSLEHSLHVSLRGIGRVSSSVDVLVTTGGLSVGNIDYNTIIERSLGGTIHFDRVFMKPGMSTTFATVTLKATETDAAAKDAQQEHHTSKLLFSLPGTPSSALLTLNLFVLSSLHKLAGLGESSQAIVTKPWIAPQLGLPRVAVVLTHHFHLDPKRTEYHRAVVTGSRSDGRLYATSTGVDAIGQPSPRIGSLAKANALVVLRPGRGVGIKGEIVEALMMGPIHGSDTRIIC</sequence>
<evidence type="ECO:0000256" key="6">
    <source>
        <dbReference type="RuleBase" id="RU365090"/>
    </source>
</evidence>
<dbReference type="Pfam" id="PF00994">
    <property type="entry name" value="MoCF_biosynth"/>
    <property type="match status" value="2"/>
</dbReference>
<keyword evidence="6" id="KW-0500">Molybdenum</keyword>
<dbReference type="AlphaFoldDB" id="A0A1F5LRE8"/>
<comment type="similarity">
    <text evidence="2">In the N-terminal section; belongs to the MoaB/Mog family.</text>
</comment>
<keyword evidence="6" id="KW-0808">Transferase</keyword>
<name>A0A1F5LRE8_PENAI</name>
<gene>
    <name evidence="9" type="ORF">PENARI_c004G12351</name>
</gene>
<evidence type="ECO:0000256" key="5">
    <source>
        <dbReference type="ARBA" id="ARBA00023150"/>
    </source>
</evidence>
<dbReference type="PANTHER" id="PTHR10192:SF5">
    <property type="entry name" value="GEPHYRIN"/>
    <property type="match status" value="1"/>
</dbReference>
<dbReference type="Gene3D" id="3.90.105.10">
    <property type="entry name" value="Molybdopterin biosynthesis moea protein, domain 2"/>
    <property type="match status" value="1"/>
</dbReference>
<dbReference type="GO" id="GO:0005524">
    <property type="term" value="F:ATP binding"/>
    <property type="evidence" value="ECO:0007669"/>
    <property type="project" value="UniProtKB-UniRule"/>
</dbReference>
<proteinExistence type="inferred from homology"/>
<dbReference type="GO" id="GO:0046872">
    <property type="term" value="F:metal ion binding"/>
    <property type="evidence" value="ECO:0007669"/>
    <property type="project" value="UniProtKB-UniRule"/>
</dbReference>
<dbReference type="InterPro" id="IPR038987">
    <property type="entry name" value="MoeA-like"/>
</dbReference>
<dbReference type="GO" id="GO:0006777">
    <property type="term" value="P:Mo-molybdopterin cofactor biosynthetic process"/>
    <property type="evidence" value="ECO:0007669"/>
    <property type="project" value="UniProtKB-UniRule"/>
</dbReference>
<reference evidence="9 10" key="1">
    <citation type="journal article" date="2016" name="Sci. Rep.">
        <title>Penicillium arizonense, a new, genome sequenced fungal species, reveals a high chemical diversity in secreted metabolites.</title>
        <authorList>
            <person name="Grijseels S."/>
            <person name="Nielsen J.C."/>
            <person name="Randelovic M."/>
            <person name="Nielsen J."/>
            <person name="Nielsen K.F."/>
            <person name="Workman M."/>
            <person name="Frisvad J.C."/>
        </authorList>
    </citation>
    <scope>NUCLEOTIDE SEQUENCE [LARGE SCALE GENOMIC DNA]</scope>
    <source>
        <strain evidence="9 10">CBS 141311</strain>
    </source>
</reference>
<evidence type="ECO:0000256" key="3">
    <source>
        <dbReference type="ARBA" id="ARBA00008339"/>
    </source>
</evidence>
<evidence type="ECO:0000256" key="7">
    <source>
        <dbReference type="SAM" id="MobiDB-lite"/>
    </source>
</evidence>
<dbReference type="GO" id="GO:0061598">
    <property type="term" value="F:molybdopterin adenylyltransferase activity"/>
    <property type="evidence" value="ECO:0007669"/>
    <property type="project" value="UniProtKB-UniRule"/>
</dbReference>
<dbReference type="InterPro" id="IPR005111">
    <property type="entry name" value="MoeA_C_domain_IV"/>
</dbReference>
<keyword evidence="10" id="KW-1185">Reference proteome</keyword>
<dbReference type="Pfam" id="PF03454">
    <property type="entry name" value="MoeA_C"/>
    <property type="match status" value="1"/>
</dbReference>
<evidence type="ECO:0000313" key="10">
    <source>
        <dbReference type="Proteomes" id="UP000177622"/>
    </source>
</evidence>
<evidence type="ECO:0000256" key="4">
    <source>
        <dbReference type="ARBA" id="ARBA00012509"/>
    </source>
</evidence>
<dbReference type="OrthoDB" id="4349954at2759"/>
<dbReference type="PANTHER" id="PTHR10192">
    <property type="entry name" value="MOLYBDOPTERIN BIOSYNTHESIS PROTEIN"/>
    <property type="match status" value="1"/>
</dbReference>
<dbReference type="CDD" id="cd00887">
    <property type="entry name" value="MoeA"/>
    <property type="match status" value="1"/>
</dbReference>
<keyword evidence="6" id="KW-0460">Magnesium</keyword>
<dbReference type="SUPFAM" id="SSF63867">
    <property type="entry name" value="MoeA C-terminal domain-like"/>
    <property type="match status" value="1"/>
</dbReference>
<dbReference type="GO" id="GO:0005829">
    <property type="term" value="C:cytosol"/>
    <property type="evidence" value="ECO:0007669"/>
    <property type="project" value="TreeGrafter"/>
</dbReference>
<dbReference type="GeneID" id="34574239"/>
<dbReference type="RefSeq" id="XP_022491144.1">
    <property type="nucleotide sequence ID" value="XM_022629505.1"/>
</dbReference>
<comment type="pathway">
    <text evidence="1 6">Cofactor biosynthesis; molybdopterin biosynthesis.</text>
</comment>
<dbReference type="Gene3D" id="2.170.190.11">
    <property type="entry name" value="Molybdopterin biosynthesis moea protein, domain 3"/>
    <property type="match status" value="1"/>
</dbReference>
<evidence type="ECO:0000256" key="2">
    <source>
        <dbReference type="ARBA" id="ARBA00007589"/>
    </source>
</evidence>
<dbReference type="InterPro" id="IPR036688">
    <property type="entry name" value="MoeA_C_domain_IV_sf"/>
</dbReference>
<evidence type="ECO:0000259" key="8">
    <source>
        <dbReference type="SMART" id="SM00852"/>
    </source>
</evidence>
<comment type="cofactor">
    <cofactor evidence="6">
        <name>Mg(2+)</name>
        <dbReference type="ChEBI" id="CHEBI:18420"/>
    </cofactor>
</comment>
<protein>
    <recommendedName>
        <fullName evidence="4">molybdopterin adenylyltransferase</fullName>
        <ecNumber evidence="4">2.7.7.75</ecNumber>
    </recommendedName>
</protein>
<feature type="domain" description="MoaB/Mog" evidence="8">
    <location>
        <begin position="8"/>
        <end position="154"/>
    </location>
</feature>
<dbReference type="Proteomes" id="UP000177622">
    <property type="component" value="Unassembled WGS sequence"/>
</dbReference>
<comment type="function">
    <text evidence="6">Catalyzes two steps in the biosynthesis of the molybdenum cofactor. In the first step, molybdopterin is adenylated. Subsequently, molybdate is inserted into adenylated molybdopterin and AMP is released.</text>
</comment>
<feature type="region of interest" description="Disordered" evidence="7">
    <location>
        <begin position="182"/>
        <end position="223"/>
    </location>
</feature>
<dbReference type="InterPro" id="IPR005110">
    <property type="entry name" value="MoeA_linker/N"/>
</dbReference>
<dbReference type="STRING" id="1835702.A0A1F5LRE8"/>
<dbReference type="SUPFAM" id="SSF63882">
    <property type="entry name" value="MoeA N-terminal region -like"/>
    <property type="match status" value="1"/>
</dbReference>
<accession>A0A1F5LRE8</accession>
<evidence type="ECO:0000256" key="1">
    <source>
        <dbReference type="ARBA" id="ARBA00005046"/>
    </source>
</evidence>
<organism evidence="9 10">
    <name type="scientific">Penicillium arizonense</name>
    <dbReference type="NCBI Taxonomy" id="1835702"/>
    <lineage>
        <taxon>Eukaryota</taxon>
        <taxon>Fungi</taxon>
        <taxon>Dikarya</taxon>
        <taxon>Ascomycota</taxon>
        <taxon>Pezizomycotina</taxon>
        <taxon>Eurotiomycetes</taxon>
        <taxon>Eurotiomycetidae</taxon>
        <taxon>Eurotiales</taxon>
        <taxon>Aspergillaceae</taxon>
        <taxon>Penicillium</taxon>
    </lineage>
</organism>
<comment type="similarity">
    <text evidence="3">In the C-terminal section; belongs to the MoeA family.</text>
</comment>
<dbReference type="Pfam" id="PF03453">
    <property type="entry name" value="MoeA_N"/>
    <property type="match status" value="1"/>
</dbReference>
<dbReference type="Gene3D" id="2.40.340.10">
    <property type="entry name" value="MoeA, C-terminal, domain IV"/>
    <property type="match status" value="1"/>
</dbReference>
<evidence type="ECO:0000313" key="9">
    <source>
        <dbReference type="EMBL" id="OGE55715.1"/>
    </source>
</evidence>
<dbReference type="InterPro" id="IPR036425">
    <property type="entry name" value="MoaB/Mog-like_dom_sf"/>
</dbReference>
<dbReference type="EMBL" id="LXJU01000004">
    <property type="protein sequence ID" value="OGE55715.1"/>
    <property type="molecule type" value="Genomic_DNA"/>
</dbReference>
<comment type="similarity">
    <text evidence="6">Belongs to the MoeA family.</text>
</comment>